<evidence type="ECO:0000313" key="5">
    <source>
        <dbReference type="EMBL" id="KAG0263162.1"/>
    </source>
</evidence>
<evidence type="ECO:0000259" key="4">
    <source>
        <dbReference type="PROSITE" id="PS50102"/>
    </source>
</evidence>
<dbReference type="PANTHER" id="PTHR48025:SF26">
    <property type="entry name" value="HETEROGENEOUS NUCLEAR RIBONUCLEOPROTEIN M-RELATED"/>
    <property type="match status" value="1"/>
</dbReference>
<dbReference type="GO" id="GO:0003729">
    <property type="term" value="F:mRNA binding"/>
    <property type="evidence" value="ECO:0007669"/>
    <property type="project" value="TreeGrafter"/>
</dbReference>
<dbReference type="InterPro" id="IPR035979">
    <property type="entry name" value="RBD_domain_sf"/>
</dbReference>
<dbReference type="SUPFAM" id="SSF54928">
    <property type="entry name" value="RNA-binding domain, RBD"/>
    <property type="match status" value="2"/>
</dbReference>
<dbReference type="GO" id="GO:0005634">
    <property type="term" value="C:nucleus"/>
    <property type="evidence" value="ECO:0007669"/>
    <property type="project" value="TreeGrafter"/>
</dbReference>
<keyword evidence="1 2" id="KW-0694">RNA-binding</keyword>
<feature type="domain" description="RRM" evidence="4">
    <location>
        <begin position="251"/>
        <end position="328"/>
    </location>
</feature>
<dbReference type="Pfam" id="PF00076">
    <property type="entry name" value="RRM_1"/>
    <property type="match status" value="3"/>
</dbReference>
<dbReference type="SMART" id="SM00360">
    <property type="entry name" value="RRM"/>
    <property type="match status" value="3"/>
</dbReference>
<evidence type="ECO:0000256" key="2">
    <source>
        <dbReference type="PROSITE-ProRule" id="PRU00176"/>
    </source>
</evidence>
<organism evidence="5 6">
    <name type="scientific">Actinomortierella ambigua</name>
    <dbReference type="NCBI Taxonomy" id="1343610"/>
    <lineage>
        <taxon>Eukaryota</taxon>
        <taxon>Fungi</taxon>
        <taxon>Fungi incertae sedis</taxon>
        <taxon>Mucoromycota</taxon>
        <taxon>Mortierellomycotina</taxon>
        <taxon>Mortierellomycetes</taxon>
        <taxon>Mortierellales</taxon>
        <taxon>Mortierellaceae</taxon>
        <taxon>Actinomortierella</taxon>
    </lineage>
</organism>
<feature type="compositionally biased region" description="Low complexity" evidence="3">
    <location>
        <begin position="120"/>
        <end position="133"/>
    </location>
</feature>
<feature type="domain" description="RRM" evidence="4">
    <location>
        <begin position="362"/>
        <end position="435"/>
    </location>
</feature>
<protein>
    <recommendedName>
        <fullName evidence="4">RRM domain-containing protein</fullName>
    </recommendedName>
</protein>
<feature type="compositionally biased region" description="Basic and acidic residues" evidence="3">
    <location>
        <begin position="171"/>
        <end position="183"/>
    </location>
</feature>
<name>A0A9P6Q8U1_9FUNG</name>
<feature type="compositionally biased region" description="Basic and acidic residues" evidence="3">
    <location>
        <begin position="137"/>
        <end position="154"/>
    </location>
</feature>
<accession>A0A9P6Q8U1</accession>
<dbReference type="AlphaFoldDB" id="A0A9P6Q8U1"/>
<feature type="domain" description="RRM" evidence="4">
    <location>
        <begin position="567"/>
        <end position="644"/>
    </location>
</feature>
<dbReference type="OrthoDB" id="1049195at2759"/>
<evidence type="ECO:0000313" key="6">
    <source>
        <dbReference type="Proteomes" id="UP000807716"/>
    </source>
</evidence>
<feature type="compositionally biased region" description="Basic and acidic residues" evidence="3">
    <location>
        <begin position="509"/>
        <end position="521"/>
    </location>
</feature>
<evidence type="ECO:0000256" key="3">
    <source>
        <dbReference type="SAM" id="MobiDB-lite"/>
    </source>
</evidence>
<feature type="region of interest" description="Disordered" evidence="3">
    <location>
        <begin position="1"/>
        <end position="248"/>
    </location>
</feature>
<reference evidence="5" key="1">
    <citation type="journal article" date="2020" name="Fungal Divers.">
        <title>Resolving the Mortierellaceae phylogeny through synthesis of multi-gene phylogenetics and phylogenomics.</title>
        <authorList>
            <person name="Vandepol N."/>
            <person name="Liber J."/>
            <person name="Desiro A."/>
            <person name="Na H."/>
            <person name="Kennedy M."/>
            <person name="Barry K."/>
            <person name="Grigoriev I.V."/>
            <person name="Miller A.N."/>
            <person name="O'Donnell K."/>
            <person name="Stajich J.E."/>
            <person name="Bonito G."/>
        </authorList>
    </citation>
    <scope>NUCLEOTIDE SEQUENCE</scope>
    <source>
        <strain evidence="5">BC1065</strain>
    </source>
</reference>
<feature type="compositionally biased region" description="Basic and acidic residues" evidence="3">
    <location>
        <begin position="74"/>
        <end position="101"/>
    </location>
</feature>
<evidence type="ECO:0000256" key="1">
    <source>
        <dbReference type="ARBA" id="ARBA00022884"/>
    </source>
</evidence>
<feature type="compositionally biased region" description="Polar residues" evidence="3">
    <location>
        <begin position="155"/>
        <end position="169"/>
    </location>
</feature>
<dbReference type="EMBL" id="JAAAJB010000168">
    <property type="protein sequence ID" value="KAG0263162.1"/>
    <property type="molecule type" value="Genomic_DNA"/>
</dbReference>
<comment type="caution">
    <text evidence="5">The sequence shown here is derived from an EMBL/GenBank/DDBJ whole genome shotgun (WGS) entry which is preliminary data.</text>
</comment>
<dbReference type="PANTHER" id="PTHR48025">
    <property type="entry name" value="OS02G0815200 PROTEIN"/>
    <property type="match status" value="1"/>
</dbReference>
<dbReference type="Gene3D" id="3.30.70.330">
    <property type="match status" value="3"/>
</dbReference>
<dbReference type="PROSITE" id="PS50102">
    <property type="entry name" value="RRM"/>
    <property type="match status" value="3"/>
</dbReference>
<keyword evidence="6" id="KW-1185">Reference proteome</keyword>
<gene>
    <name evidence="5" type="ORF">DFQ27_001906</name>
</gene>
<dbReference type="InterPro" id="IPR012677">
    <property type="entry name" value="Nucleotide-bd_a/b_plait_sf"/>
</dbReference>
<feature type="region of interest" description="Disordered" evidence="3">
    <location>
        <begin position="509"/>
        <end position="546"/>
    </location>
</feature>
<dbReference type="Proteomes" id="UP000807716">
    <property type="component" value="Unassembled WGS sequence"/>
</dbReference>
<sequence length="644" mass="73568">MDRAHETPTVEALEFTPHGAEDIEEPHPRRTSYHDERDYERRRDSHYDARERDGRDRERDHQSSSGSSHHHHRERNDRDRGDRDRERERDGGRDRERDRTQPDLYPPPGGQALGSGGSGSVPVFPGGASSGSNHHGHHDDRIEFERGDGARHGNSEFNTSSGNNANQDIPDQPRRRSLSRERTSTIAGGGGAAHFGEDRGRDRDYRPSRDADRDYRTSRDERYERGAASRRSRSRSRSPFPPSSSHSYRDRRVYVGNLAYDVDWTRLKDFMREVGPVAHADVLLGADGRSKGCGVVEFERSEDAKSAIRRMNDVMLNGRPIFVREDRESELRIGISSARISARTSERRDHPRGNEPITGQYRQIFVANLPFAIDWKALKDMFRGAGPVERADVFTTRDGRSKGIGTVLYETAKDVPHAVRMFDGYDWMGRRLEVREVGIGFHLIFKLNDFTGMAAGRCGSCRWSLDDEWRMQFMELELNDTFGPPAERTSSSYRDADYTRDRSRYEYNFNDRSEYPEERRPHAPAAETSSSFRDNARGDYRRSGNVRHDIDETMADVPSGPAAGSGDQIYVRNLPFTTTEQDLKDLFRTCGSMKKTEILLDDRGRPRGSGTVRFEQFESADKAVSKFDGYLYGGRSLEVMYDRV</sequence>
<dbReference type="InterPro" id="IPR000504">
    <property type="entry name" value="RRM_dom"/>
</dbReference>
<proteinExistence type="predicted"/>
<dbReference type="InterPro" id="IPR050502">
    <property type="entry name" value="Euk_RNA-bind_prot"/>
</dbReference>
<feature type="compositionally biased region" description="Basic and acidic residues" evidence="3">
    <location>
        <begin position="534"/>
        <end position="546"/>
    </location>
</feature>
<feature type="compositionally biased region" description="Basic and acidic residues" evidence="3">
    <location>
        <begin position="19"/>
        <end position="62"/>
    </location>
</feature>
<feature type="compositionally biased region" description="Basic and acidic residues" evidence="3">
    <location>
        <begin position="195"/>
        <end position="227"/>
    </location>
</feature>